<protein>
    <submittedName>
        <fullName evidence="2">Uncharacterized protein</fullName>
    </submittedName>
</protein>
<organism evidence="2 3">
    <name type="scientific">Venturia inaequalis</name>
    <name type="common">Apple scab fungus</name>
    <dbReference type="NCBI Taxonomy" id="5025"/>
    <lineage>
        <taxon>Eukaryota</taxon>
        <taxon>Fungi</taxon>
        <taxon>Dikarya</taxon>
        <taxon>Ascomycota</taxon>
        <taxon>Pezizomycotina</taxon>
        <taxon>Dothideomycetes</taxon>
        <taxon>Pleosporomycetidae</taxon>
        <taxon>Venturiales</taxon>
        <taxon>Venturiaceae</taxon>
        <taxon>Venturia</taxon>
    </lineage>
</organism>
<dbReference type="OrthoDB" id="10632610at2759"/>
<accession>A0A8H3VCQ3</accession>
<gene>
    <name evidence="2" type="ORF">BLS_009016</name>
</gene>
<evidence type="ECO:0000313" key="2">
    <source>
        <dbReference type="EMBL" id="KAE9985273.1"/>
    </source>
</evidence>
<reference evidence="2 3" key="1">
    <citation type="submission" date="2019-11" db="EMBL/GenBank/DDBJ databases">
        <title>Venturia inaequalis Genome Resource.</title>
        <authorList>
            <person name="Lichtner F.J."/>
        </authorList>
    </citation>
    <scope>NUCLEOTIDE SEQUENCE [LARGE SCALE GENOMIC DNA]</scope>
    <source>
        <strain evidence="2">Bline_iso_100314</strain>
    </source>
</reference>
<dbReference type="EMBL" id="WNWQ01000008">
    <property type="protein sequence ID" value="KAE9985273.1"/>
    <property type="molecule type" value="Genomic_DNA"/>
</dbReference>
<feature type="compositionally biased region" description="Basic and acidic residues" evidence="1">
    <location>
        <begin position="89"/>
        <end position="104"/>
    </location>
</feature>
<evidence type="ECO:0000313" key="3">
    <source>
        <dbReference type="Proteomes" id="UP000433883"/>
    </source>
</evidence>
<sequence length="189" mass="22428">MRRPKAKPASPTTKEPACFLKLPRELRQSILLFTYDEDTPLNTNRFIDHFLEREDFIKSHTKLLQSIHPALSGDVDYAKAKSQRSYNNKTDELKKEYQHARDTSRSTGHRGRVSWWLYYSENIEAFALRLQIIKWEAKHPIMKRFHWLETTRGTKSLHRILAPSHPASYNILTWRSWLYCADIWSLLTI</sequence>
<dbReference type="AlphaFoldDB" id="A0A8H3VCQ3"/>
<feature type="region of interest" description="Disordered" evidence="1">
    <location>
        <begin position="82"/>
        <end position="106"/>
    </location>
</feature>
<proteinExistence type="predicted"/>
<name>A0A8H3VCQ3_VENIN</name>
<comment type="caution">
    <text evidence="2">The sequence shown here is derived from an EMBL/GenBank/DDBJ whole genome shotgun (WGS) entry which is preliminary data.</text>
</comment>
<dbReference type="Proteomes" id="UP000433883">
    <property type="component" value="Unassembled WGS sequence"/>
</dbReference>
<evidence type="ECO:0000256" key="1">
    <source>
        <dbReference type="SAM" id="MobiDB-lite"/>
    </source>
</evidence>